<keyword evidence="7 11" id="KW-0067">ATP-binding</keyword>
<reference evidence="11" key="1">
    <citation type="journal article" date="2013" name="Environ. Microbiol.">
        <title>Microbiota from the distal guts of lean and obese adolescents exhibit partial functional redundancy besides clear differences in community structure.</title>
        <authorList>
            <person name="Ferrer M."/>
            <person name="Ruiz A."/>
            <person name="Lanza F."/>
            <person name="Haange S.B."/>
            <person name="Oberbach A."/>
            <person name="Till H."/>
            <person name="Bargiela R."/>
            <person name="Campoy C."/>
            <person name="Segura M.T."/>
            <person name="Richter M."/>
            <person name="von Bergen M."/>
            <person name="Seifert J."/>
            <person name="Suarez A."/>
        </authorList>
    </citation>
    <scope>NUCLEOTIDE SEQUENCE</scope>
</reference>
<keyword evidence="4" id="KW-0808">Transferase</keyword>
<dbReference type="Gene3D" id="3.40.50.2300">
    <property type="match status" value="1"/>
</dbReference>
<evidence type="ECO:0000256" key="8">
    <source>
        <dbReference type="ARBA" id="ARBA00023012"/>
    </source>
</evidence>
<feature type="non-terminal residue" evidence="11">
    <location>
        <position position="256"/>
    </location>
</feature>
<dbReference type="GO" id="GO:0005524">
    <property type="term" value="F:ATP binding"/>
    <property type="evidence" value="ECO:0007669"/>
    <property type="project" value="UniProtKB-KW"/>
</dbReference>
<evidence type="ECO:0000256" key="1">
    <source>
        <dbReference type="ARBA" id="ARBA00000085"/>
    </source>
</evidence>
<gene>
    <name evidence="11" type="ORF">LEA_12566</name>
</gene>
<evidence type="ECO:0000256" key="2">
    <source>
        <dbReference type="ARBA" id="ARBA00012438"/>
    </source>
</evidence>
<dbReference type="InterPro" id="IPR036890">
    <property type="entry name" value="HATPase_C_sf"/>
</dbReference>
<protein>
    <recommendedName>
        <fullName evidence="2">histidine kinase</fullName>
        <ecNumber evidence="2">2.7.13.3</ecNumber>
    </recommendedName>
</protein>
<dbReference type="Pfam" id="PF02518">
    <property type="entry name" value="HATPase_c"/>
    <property type="match status" value="1"/>
</dbReference>
<dbReference type="EMBL" id="AJWY01008506">
    <property type="protein sequence ID" value="EKC61016.1"/>
    <property type="molecule type" value="Genomic_DNA"/>
</dbReference>
<dbReference type="InterPro" id="IPR004358">
    <property type="entry name" value="Sig_transdc_His_kin-like_C"/>
</dbReference>
<dbReference type="InterPro" id="IPR005467">
    <property type="entry name" value="His_kinase_dom"/>
</dbReference>
<sequence length="256" mass="28565">FIFHTEAENLLCWFDGRQLRKVLTNLLSNAFKHTPEKGKIELSITDKGDSIYIKVIDSGKGIPSKALPFIFDRFYQADENFSSPGSGIGLALSKGIVELHHGQIEVQSAIDYGSIFTVILPKENLFKDDNDVTFIEATKAESATILAPFTETTETEECAETPEPIFIERTDKDCVLIVEDNEELLQLLTDLLSPLYRIVIAMNGKDGLQKAMEERPDLILSDVMMPEMDGIEMCSKIKTDFDLCHTPVVLLTALTS</sequence>
<proteinExistence type="predicted"/>
<keyword evidence="3" id="KW-0597">Phosphoprotein</keyword>
<dbReference type="PRINTS" id="PR00344">
    <property type="entry name" value="BCTRLSENSOR"/>
</dbReference>
<evidence type="ECO:0000256" key="6">
    <source>
        <dbReference type="ARBA" id="ARBA00022777"/>
    </source>
</evidence>
<dbReference type="AlphaFoldDB" id="K1TP21"/>
<keyword evidence="6" id="KW-0418">Kinase</keyword>
<comment type="caution">
    <text evidence="11">The sequence shown here is derived from an EMBL/GenBank/DDBJ whole genome shotgun (WGS) entry which is preliminary data.</text>
</comment>
<evidence type="ECO:0000256" key="7">
    <source>
        <dbReference type="ARBA" id="ARBA00022840"/>
    </source>
</evidence>
<accession>K1TP21</accession>
<evidence type="ECO:0000256" key="4">
    <source>
        <dbReference type="ARBA" id="ARBA00022679"/>
    </source>
</evidence>
<dbReference type="PANTHER" id="PTHR43547:SF2">
    <property type="entry name" value="HYBRID SIGNAL TRANSDUCTION HISTIDINE KINASE C"/>
    <property type="match status" value="1"/>
</dbReference>
<dbReference type="InterPro" id="IPR011006">
    <property type="entry name" value="CheY-like_superfamily"/>
</dbReference>
<dbReference type="InterPro" id="IPR001789">
    <property type="entry name" value="Sig_transdc_resp-reg_receiver"/>
</dbReference>
<dbReference type="Pfam" id="PF00072">
    <property type="entry name" value="Response_reg"/>
    <property type="match status" value="1"/>
</dbReference>
<dbReference type="PROSITE" id="PS50110">
    <property type="entry name" value="RESPONSE_REGULATORY"/>
    <property type="match status" value="1"/>
</dbReference>
<dbReference type="EC" id="2.7.13.3" evidence="2"/>
<evidence type="ECO:0000259" key="10">
    <source>
        <dbReference type="PROSITE" id="PS50110"/>
    </source>
</evidence>
<evidence type="ECO:0000313" key="11">
    <source>
        <dbReference type="EMBL" id="EKC61016.1"/>
    </source>
</evidence>
<feature type="domain" description="Histidine kinase" evidence="9">
    <location>
        <begin position="1"/>
        <end position="124"/>
    </location>
</feature>
<organism evidence="11">
    <name type="scientific">human gut metagenome</name>
    <dbReference type="NCBI Taxonomy" id="408170"/>
    <lineage>
        <taxon>unclassified sequences</taxon>
        <taxon>metagenomes</taxon>
        <taxon>organismal metagenomes</taxon>
    </lineage>
</organism>
<evidence type="ECO:0000256" key="3">
    <source>
        <dbReference type="ARBA" id="ARBA00022553"/>
    </source>
</evidence>
<dbReference type="SUPFAM" id="SSF52172">
    <property type="entry name" value="CheY-like"/>
    <property type="match status" value="1"/>
</dbReference>
<feature type="domain" description="Response regulatory" evidence="10">
    <location>
        <begin position="174"/>
        <end position="256"/>
    </location>
</feature>
<dbReference type="FunFam" id="3.30.565.10:FF:000037">
    <property type="entry name" value="Hybrid sensor histidine kinase/response regulator"/>
    <property type="match status" value="1"/>
</dbReference>
<dbReference type="SMART" id="SM00448">
    <property type="entry name" value="REC"/>
    <property type="match status" value="1"/>
</dbReference>
<keyword evidence="8" id="KW-0902">Two-component regulatory system</keyword>
<keyword evidence="5" id="KW-0547">Nucleotide-binding</keyword>
<comment type="catalytic activity">
    <reaction evidence="1">
        <text>ATP + protein L-histidine = ADP + protein N-phospho-L-histidine.</text>
        <dbReference type="EC" id="2.7.13.3"/>
    </reaction>
</comment>
<evidence type="ECO:0000256" key="5">
    <source>
        <dbReference type="ARBA" id="ARBA00022741"/>
    </source>
</evidence>
<dbReference type="Gene3D" id="3.30.565.10">
    <property type="entry name" value="Histidine kinase-like ATPase, C-terminal domain"/>
    <property type="match status" value="1"/>
</dbReference>
<dbReference type="GO" id="GO:0000155">
    <property type="term" value="F:phosphorelay sensor kinase activity"/>
    <property type="evidence" value="ECO:0007669"/>
    <property type="project" value="TreeGrafter"/>
</dbReference>
<evidence type="ECO:0000259" key="9">
    <source>
        <dbReference type="PROSITE" id="PS50109"/>
    </source>
</evidence>
<name>K1TP21_9ZZZZ</name>
<dbReference type="SUPFAM" id="SSF55874">
    <property type="entry name" value="ATPase domain of HSP90 chaperone/DNA topoisomerase II/histidine kinase"/>
    <property type="match status" value="1"/>
</dbReference>
<dbReference type="CDD" id="cd00075">
    <property type="entry name" value="HATPase"/>
    <property type="match status" value="1"/>
</dbReference>
<dbReference type="PANTHER" id="PTHR43547">
    <property type="entry name" value="TWO-COMPONENT HISTIDINE KINASE"/>
    <property type="match status" value="1"/>
</dbReference>
<feature type="non-terminal residue" evidence="11">
    <location>
        <position position="1"/>
    </location>
</feature>
<dbReference type="SMART" id="SM00387">
    <property type="entry name" value="HATPase_c"/>
    <property type="match status" value="1"/>
</dbReference>
<dbReference type="PROSITE" id="PS50109">
    <property type="entry name" value="HIS_KIN"/>
    <property type="match status" value="1"/>
</dbReference>
<dbReference type="InterPro" id="IPR003594">
    <property type="entry name" value="HATPase_dom"/>
</dbReference>